<dbReference type="Proteomes" id="UP000434957">
    <property type="component" value="Unassembled WGS sequence"/>
</dbReference>
<sequence>MKVSSFHTLLLAAASLSAQATADFKVTPGSTIKAATSKHVNFVKQWTLTASDTSNTIDSIDLSLAGNAYVSYVSGLPSGVIGYVNVSGDSRAVVNAVTASKDVDYDLNDVSDLDDLFDLGENVNSKEGELNVWLVAVALRCLQDWVPTSRHTACAWLARASKVCS</sequence>
<keyword evidence="5" id="KW-1185">Reference proteome</keyword>
<evidence type="ECO:0000313" key="5">
    <source>
        <dbReference type="Proteomes" id="UP000434957"/>
    </source>
</evidence>
<organism evidence="2 4">
    <name type="scientific">Phytophthora rubi</name>
    <dbReference type="NCBI Taxonomy" id="129364"/>
    <lineage>
        <taxon>Eukaryota</taxon>
        <taxon>Sar</taxon>
        <taxon>Stramenopiles</taxon>
        <taxon>Oomycota</taxon>
        <taxon>Peronosporomycetes</taxon>
        <taxon>Peronosporales</taxon>
        <taxon>Peronosporaceae</taxon>
        <taxon>Phytophthora</taxon>
    </lineage>
</organism>
<keyword evidence="1" id="KW-0732">Signal</keyword>
<dbReference type="EMBL" id="QXFT01004500">
    <property type="protein sequence ID" value="KAE9277591.1"/>
    <property type="molecule type" value="Genomic_DNA"/>
</dbReference>
<name>A0A6A3HE03_9STRA</name>
<feature type="signal peptide" evidence="1">
    <location>
        <begin position="1"/>
        <end position="22"/>
    </location>
</feature>
<dbReference type="EMBL" id="QXFV01004824">
    <property type="protein sequence ID" value="KAE8967630.1"/>
    <property type="molecule type" value="Genomic_DNA"/>
</dbReference>
<accession>A0A6A3HE03</accession>
<proteinExistence type="predicted"/>
<feature type="chain" id="PRO_5036164125" description="DOMON domain-containing protein" evidence="1">
    <location>
        <begin position="23"/>
        <end position="165"/>
    </location>
</feature>
<evidence type="ECO:0000256" key="1">
    <source>
        <dbReference type="SAM" id="SignalP"/>
    </source>
</evidence>
<gene>
    <name evidence="2" type="ORF">PR001_g28046</name>
    <name evidence="3" type="ORF">PR003_g28748</name>
</gene>
<reference evidence="2 4" key="1">
    <citation type="submission" date="2018-09" db="EMBL/GenBank/DDBJ databases">
        <title>Genomic investigation of the strawberry pathogen Phytophthora fragariae indicates pathogenicity is determined by transcriptional variation in three key races.</title>
        <authorList>
            <person name="Adams T.M."/>
            <person name="Armitage A.D."/>
            <person name="Sobczyk M.K."/>
            <person name="Bates H.J."/>
            <person name="Dunwell J.M."/>
            <person name="Nellist C.F."/>
            <person name="Harrison R.J."/>
        </authorList>
    </citation>
    <scope>NUCLEOTIDE SEQUENCE [LARGE SCALE GENOMIC DNA]</scope>
    <source>
        <strain evidence="2 4">SCRP249</strain>
        <strain evidence="3 5">SCRP333</strain>
    </source>
</reference>
<dbReference type="Proteomes" id="UP000429607">
    <property type="component" value="Unassembled WGS sequence"/>
</dbReference>
<evidence type="ECO:0000313" key="2">
    <source>
        <dbReference type="EMBL" id="KAE8967630.1"/>
    </source>
</evidence>
<dbReference type="AlphaFoldDB" id="A0A6A3HE03"/>
<comment type="caution">
    <text evidence="2">The sequence shown here is derived from an EMBL/GenBank/DDBJ whole genome shotgun (WGS) entry which is preliminary data.</text>
</comment>
<protein>
    <recommendedName>
        <fullName evidence="6">DOMON domain-containing protein</fullName>
    </recommendedName>
</protein>
<evidence type="ECO:0000313" key="4">
    <source>
        <dbReference type="Proteomes" id="UP000429607"/>
    </source>
</evidence>
<evidence type="ECO:0000313" key="3">
    <source>
        <dbReference type="EMBL" id="KAE9277591.1"/>
    </source>
</evidence>
<evidence type="ECO:0008006" key="6">
    <source>
        <dbReference type="Google" id="ProtNLM"/>
    </source>
</evidence>